<dbReference type="InterPro" id="IPR001584">
    <property type="entry name" value="Integrase_cat-core"/>
</dbReference>
<dbReference type="Pfam" id="PF13976">
    <property type="entry name" value="gag_pre-integrs"/>
    <property type="match status" value="1"/>
</dbReference>
<dbReference type="EMBL" id="BKCJ010189688">
    <property type="protein sequence ID" value="GEY56850.1"/>
    <property type="molecule type" value="Genomic_DNA"/>
</dbReference>
<evidence type="ECO:0000259" key="4">
    <source>
        <dbReference type="PROSITE" id="PS50994"/>
    </source>
</evidence>
<dbReference type="InterPro" id="IPR013103">
    <property type="entry name" value="RVT_2"/>
</dbReference>
<organism evidence="5">
    <name type="scientific">Tanacetum cinerariifolium</name>
    <name type="common">Dalmatian daisy</name>
    <name type="synonym">Chrysanthemum cinerariifolium</name>
    <dbReference type="NCBI Taxonomy" id="118510"/>
    <lineage>
        <taxon>Eukaryota</taxon>
        <taxon>Viridiplantae</taxon>
        <taxon>Streptophyta</taxon>
        <taxon>Embryophyta</taxon>
        <taxon>Tracheophyta</taxon>
        <taxon>Spermatophyta</taxon>
        <taxon>Magnoliopsida</taxon>
        <taxon>eudicotyledons</taxon>
        <taxon>Gunneridae</taxon>
        <taxon>Pentapetalae</taxon>
        <taxon>asterids</taxon>
        <taxon>campanulids</taxon>
        <taxon>Asterales</taxon>
        <taxon>Asteraceae</taxon>
        <taxon>Asteroideae</taxon>
        <taxon>Anthemideae</taxon>
        <taxon>Anthemidinae</taxon>
        <taxon>Tanacetum</taxon>
    </lineage>
</organism>
<feature type="region of interest" description="Disordered" evidence="3">
    <location>
        <begin position="317"/>
        <end position="341"/>
    </location>
</feature>
<dbReference type="GO" id="GO:0003676">
    <property type="term" value="F:nucleic acid binding"/>
    <property type="evidence" value="ECO:0007669"/>
    <property type="project" value="InterPro"/>
</dbReference>
<keyword evidence="2" id="KW-0378">Hydrolase</keyword>
<evidence type="ECO:0000256" key="3">
    <source>
        <dbReference type="SAM" id="MobiDB-lite"/>
    </source>
</evidence>
<dbReference type="Pfam" id="PF00665">
    <property type="entry name" value="rve"/>
    <property type="match status" value="1"/>
</dbReference>
<dbReference type="SUPFAM" id="SSF53098">
    <property type="entry name" value="Ribonuclease H-like"/>
    <property type="match status" value="1"/>
</dbReference>
<evidence type="ECO:0000313" key="5">
    <source>
        <dbReference type="EMBL" id="GEY56850.1"/>
    </source>
</evidence>
<keyword evidence="1" id="KW-0479">Metal-binding</keyword>
<dbReference type="InterPro" id="IPR012337">
    <property type="entry name" value="RNaseH-like_sf"/>
</dbReference>
<evidence type="ECO:0000256" key="2">
    <source>
        <dbReference type="ARBA" id="ARBA00022801"/>
    </source>
</evidence>
<dbReference type="PANTHER" id="PTHR42648:SF32">
    <property type="entry name" value="RIBONUCLEASE H-LIKE DOMAIN, GAG-PRE-INTEGRASE DOMAIN PROTEIN-RELATED"/>
    <property type="match status" value="1"/>
</dbReference>
<dbReference type="PROSITE" id="PS50994">
    <property type="entry name" value="INTEGRASE"/>
    <property type="match status" value="1"/>
</dbReference>
<sequence>MSYLSDFEELNGGYVAFGGNPKGGKISGKGRIMTVYDKKNSVLFTDTECLVLYPDFKLPDESQVLLRVPRENNMYNVNLKNIVPSGDLTCLFAKATINESNLWHRRLGHVNFKTMNKLVKGNRVRGLPSKVFENDNTCVACKKGKQHRAACKTKSVNSVDQTLYMLYMDLFGPTFVKILNKKSYYLVVTDDYSRFTWVFFLATKDKTCPILKIFITGLENQFSLKVKVIRSGNGTEFKNHDLTQFCGMKGIKREFSNQSNPSAGVQEQFDAKKAGEENVQQYVRFPLWSSGSKNPQNTDDDAAFEGIKHEFEVHVYPSSSAQTKKHDDKTKREAKGKSPTVGDLSAKFEDCSDNSIKEVNATGTIVLTVGQNSRNSTNTFSDIGPSNVVASPTYGKSSFIDASQLPDDPDMPKLEDITYSDDEDDGAEADFNNLETSITVSHIPTTRVHKDHHVSQIIGDMSSTTQTRSMTRVVQDQGGLSHMFNDDFHTCIFACFLSQEEPKRVHQALKDPCFQEKIDERGIMVRNKARLVTQGHTQEEGINYEELFTPEARIEAIRLFLAYVTFMGFMVYQIDVKSAFLYETIKKDVYVFQPPRFEDPDHPDKVYKVVKALYGLHQAPRAWELIFFLGLQVKQKKDGIFICQDKYVAEILRNFGLTEGKLASTPIDTEKPLLKDTDGEDVDVHTYRRLQKVGTSQRIETSDDTVMDDESNQGRMTAKMDQDDAIVLKDDEEEDKEVVDSVKDVEKAKVVESAQDQGWQAKSQAEICKIDMDHANKTLSMQEDKTKPTEVQEEVDVVTIAKLITKIVTAASETVTAARVIITTVEAQVPAATTATLITATDKGKGILVEEPKPLKKKQQIEQDEQYARELHAELNKDIDWDKAINHVKRKAKEDPAVKKYQAMKRKPHTKAQARNNMMMYLKNAAAFKLDYFKGMSYDDICPIFKAKFNSNMAFLLKTKEQIEEDENRALQNINETPAERAAKRRKLDKEVEDLKRHLQIVLNKDDNVYTEATLLARKDHVVDCEIIEINNKPYYKIIRAD</sequence>
<feature type="region of interest" description="Disordered" evidence="3">
    <location>
        <begin position="698"/>
        <end position="717"/>
    </location>
</feature>
<dbReference type="InterPro" id="IPR039537">
    <property type="entry name" value="Retrotran_Ty1/copia-like"/>
</dbReference>
<feature type="compositionally biased region" description="Basic and acidic residues" evidence="3">
    <location>
        <begin position="324"/>
        <end position="336"/>
    </location>
</feature>
<feature type="compositionally biased region" description="Acidic residues" evidence="3">
    <location>
        <begin position="702"/>
        <end position="711"/>
    </location>
</feature>
<feature type="domain" description="Integrase catalytic" evidence="4">
    <location>
        <begin position="158"/>
        <end position="263"/>
    </location>
</feature>
<dbReference type="Pfam" id="PF07727">
    <property type="entry name" value="RVT_2"/>
    <property type="match status" value="1"/>
</dbReference>
<proteinExistence type="predicted"/>
<dbReference type="InterPro" id="IPR025724">
    <property type="entry name" value="GAG-pre-integrase_dom"/>
</dbReference>
<dbReference type="GO" id="GO:0015074">
    <property type="term" value="P:DNA integration"/>
    <property type="evidence" value="ECO:0007669"/>
    <property type="project" value="InterPro"/>
</dbReference>
<evidence type="ECO:0000256" key="1">
    <source>
        <dbReference type="ARBA" id="ARBA00022723"/>
    </source>
</evidence>
<gene>
    <name evidence="5" type="ORF">Tci_428824</name>
</gene>
<dbReference type="GO" id="GO:0016787">
    <property type="term" value="F:hydrolase activity"/>
    <property type="evidence" value="ECO:0007669"/>
    <property type="project" value="UniProtKB-KW"/>
</dbReference>
<dbReference type="Gene3D" id="3.30.420.10">
    <property type="entry name" value="Ribonuclease H-like superfamily/Ribonuclease H"/>
    <property type="match status" value="1"/>
</dbReference>
<accession>A0A699HRZ4</accession>
<name>A0A699HRZ4_TANCI</name>
<feature type="non-terminal residue" evidence="5">
    <location>
        <position position="1042"/>
    </location>
</feature>
<dbReference type="AlphaFoldDB" id="A0A699HRZ4"/>
<comment type="caution">
    <text evidence="5">The sequence shown here is derived from an EMBL/GenBank/DDBJ whole genome shotgun (WGS) entry which is preliminary data.</text>
</comment>
<dbReference type="InterPro" id="IPR036397">
    <property type="entry name" value="RNaseH_sf"/>
</dbReference>
<dbReference type="PANTHER" id="PTHR42648">
    <property type="entry name" value="TRANSPOSASE, PUTATIVE-RELATED"/>
    <property type="match status" value="1"/>
</dbReference>
<reference evidence="5" key="1">
    <citation type="journal article" date="2019" name="Sci. Rep.">
        <title>Draft genome of Tanacetum cinerariifolium, the natural source of mosquito coil.</title>
        <authorList>
            <person name="Yamashiro T."/>
            <person name="Shiraishi A."/>
            <person name="Satake H."/>
            <person name="Nakayama K."/>
        </authorList>
    </citation>
    <scope>NUCLEOTIDE SEQUENCE</scope>
</reference>
<dbReference type="GO" id="GO:0046872">
    <property type="term" value="F:metal ion binding"/>
    <property type="evidence" value="ECO:0007669"/>
    <property type="project" value="UniProtKB-KW"/>
</dbReference>
<protein>
    <submittedName>
        <fullName evidence="5">Putative ribonuclease H-like domain-containing protein</fullName>
    </submittedName>
</protein>